<dbReference type="PANTHER" id="PTHR47886:SF1">
    <property type="entry name" value="CYSTATIN-11"/>
    <property type="match status" value="1"/>
</dbReference>
<name>A0A6I9I6N0_VICPA</name>
<dbReference type="InterPro" id="IPR042930">
    <property type="entry name" value="CST11"/>
</dbReference>
<dbReference type="InterPro" id="IPR046350">
    <property type="entry name" value="Cystatin_sf"/>
</dbReference>
<dbReference type="CDD" id="cd00042">
    <property type="entry name" value="CY"/>
    <property type="match status" value="1"/>
</dbReference>
<dbReference type="InterPro" id="IPR000010">
    <property type="entry name" value="Cystatin_dom"/>
</dbReference>
<dbReference type="SUPFAM" id="SSF54403">
    <property type="entry name" value="Cystatin/monellin"/>
    <property type="match status" value="1"/>
</dbReference>
<dbReference type="RefSeq" id="XP_006205129.2">
    <property type="nucleotide sequence ID" value="XM_006205067.3"/>
</dbReference>
<dbReference type="GO" id="GO:0004869">
    <property type="term" value="F:cysteine-type endopeptidase inhibitor activity"/>
    <property type="evidence" value="ECO:0007669"/>
    <property type="project" value="InterPro"/>
</dbReference>
<dbReference type="SMART" id="SM00043">
    <property type="entry name" value="CY"/>
    <property type="match status" value="1"/>
</dbReference>
<keyword evidence="3" id="KW-1185">Reference proteome</keyword>
<dbReference type="GO" id="GO:0036126">
    <property type="term" value="C:sperm flagellum"/>
    <property type="evidence" value="ECO:0007669"/>
    <property type="project" value="TreeGrafter"/>
</dbReference>
<dbReference type="CTD" id="140880"/>
<dbReference type="GO" id="GO:0061827">
    <property type="term" value="C:sperm head"/>
    <property type="evidence" value="ECO:0007669"/>
    <property type="project" value="TreeGrafter"/>
</dbReference>
<protein>
    <submittedName>
        <fullName evidence="4">Cystatin-11</fullName>
    </submittedName>
</protein>
<dbReference type="GO" id="GO:0005737">
    <property type="term" value="C:cytoplasm"/>
    <property type="evidence" value="ECO:0007669"/>
    <property type="project" value="TreeGrafter"/>
</dbReference>
<dbReference type="GeneID" id="102541558"/>
<evidence type="ECO:0000313" key="4">
    <source>
        <dbReference type="RefSeq" id="XP_006205129.2"/>
    </source>
</evidence>
<feature type="region of interest" description="Disordered" evidence="1">
    <location>
        <begin position="1"/>
        <end position="32"/>
    </location>
</feature>
<dbReference type="AlphaFoldDB" id="A0A6I9I6N0"/>
<feature type="domain" description="Cystatin" evidence="2">
    <location>
        <begin position="72"/>
        <end position="179"/>
    </location>
</feature>
<dbReference type="PANTHER" id="PTHR47886">
    <property type="entry name" value="CYSTATIN-11"/>
    <property type="match status" value="1"/>
</dbReference>
<reference evidence="4" key="1">
    <citation type="submission" date="2025-08" db="UniProtKB">
        <authorList>
            <consortium name="RefSeq"/>
        </authorList>
    </citation>
    <scope>IDENTIFICATION</scope>
</reference>
<dbReference type="Pfam" id="PF00031">
    <property type="entry name" value="Cystatin"/>
    <property type="match status" value="1"/>
</dbReference>
<evidence type="ECO:0000256" key="1">
    <source>
        <dbReference type="SAM" id="MobiDB-lite"/>
    </source>
</evidence>
<dbReference type="GO" id="GO:0050829">
    <property type="term" value="P:defense response to Gram-negative bacterium"/>
    <property type="evidence" value="ECO:0007669"/>
    <property type="project" value="InterPro"/>
</dbReference>
<accession>A0A6I9I6N0</accession>
<dbReference type="Gene3D" id="3.10.450.10">
    <property type="match status" value="1"/>
</dbReference>
<proteinExistence type="predicted"/>
<dbReference type="InParanoid" id="A0A6I9I6N0"/>
<dbReference type="KEGG" id="vpc:102541558"/>
<sequence length="181" mass="20497">MQIWTGEGSVGVPPPRAGLNPAEQSGQHADQLWQPEEEAPRPATMTRAPQGPRLLLAVVGALVALTYQTRRKTFISVREVPASASVVVTTLDYVTKEFNKKSEDKYNFRVVRVPKVVQKLTDHMEYHINAEMRRTVCFKSEANNCSFQDGELYKKIDCFFSVSVLPWFEKYKILTKNCTDG</sequence>
<dbReference type="GO" id="GO:0005634">
    <property type="term" value="C:nucleus"/>
    <property type="evidence" value="ECO:0007669"/>
    <property type="project" value="TreeGrafter"/>
</dbReference>
<evidence type="ECO:0000259" key="2">
    <source>
        <dbReference type="SMART" id="SM00043"/>
    </source>
</evidence>
<evidence type="ECO:0000313" key="3">
    <source>
        <dbReference type="Proteomes" id="UP001652581"/>
    </source>
</evidence>
<organism evidence="3 4">
    <name type="scientific">Vicugna pacos</name>
    <name type="common">Alpaca</name>
    <name type="synonym">Lama pacos</name>
    <dbReference type="NCBI Taxonomy" id="30538"/>
    <lineage>
        <taxon>Eukaryota</taxon>
        <taxon>Metazoa</taxon>
        <taxon>Chordata</taxon>
        <taxon>Craniata</taxon>
        <taxon>Vertebrata</taxon>
        <taxon>Euteleostomi</taxon>
        <taxon>Mammalia</taxon>
        <taxon>Eutheria</taxon>
        <taxon>Laurasiatheria</taxon>
        <taxon>Artiodactyla</taxon>
        <taxon>Tylopoda</taxon>
        <taxon>Camelidae</taxon>
        <taxon>Vicugna</taxon>
    </lineage>
</organism>
<dbReference type="Proteomes" id="UP001652581">
    <property type="component" value="Chromosome 19"/>
</dbReference>
<gene>
    <name evidence="4" type="primary">CST11</name>
</gene>